<accession>A0A552AKZ5</accession>
<proteinExistence type="predicted"/>
<dbReference type="Proteomes" id="UP000316280">
    <property type="component" value="Unassembled WGS sequence"/>
</dbReference>
<dbReference type="EMBL" id="SFBR01000097">
    <property type="protein sequence ID" value="TRT86060.1"/>
    <property type="molecule type" value="Genomic_DNA"/>
</dbReference>
<evidence type="ECO:0000313" key="2">
    <source>
        <dbReference type="Proteomes" id="UP000316280"/>
    </source>
</evidence>
<dbReference type="AlphaFoldDB" id="A0A552AKZ5"/>
<name>A0A552AKZ5_MICAE</name>
<sequence>MSPFWLTKKAAVFYCQTQVILNPLSIGYILGQAKGKRQKAKGREISRTAKGAIDNQSLITGFSVN</sequence>
<reference evidence="1 2" key="1">
    <citation type="submission" date="2019-01" db="EMBL/GenBank/DDBJ databases">
        <title>Coherence of Microcystis species and biogeography revealed through population genomics.</title>
        <authorList>
            <person name="Perez-Carrascal O.M."/>
            <person name="Terrat Y."/>
            <person name="Giani A."/>
            <person name="Fortin N."/>
            <person name="Tromas N."/>
            <person name="Shapiro B.J."/>
        </authorList>
    </citation>
    <scope>NUCLEOTIDE SEQUENCE [LARGE SCALE GENOMIC DNA]</scope>
    <source>
        <strain evidence="1">Ma_OC_H_19870700_S124</strain>
    </source>
</reference>
<evidence type="ECO:0000313" key="1">
    <source>
        <dbReference type="EMBL" id="TRT86060.1"/>
    </source>
</evidence>
<comment type="caution">
    <text evidence="1">The sequence shown here is derived from an EMBL/GenBank/DDBJ whole genome shotgun (WGS) entry which is preliminary data.</text>
</comment>
<organism evidence="1 2">
    <name type="scientific">Microcystis aeruginosa Ma_OC_H_19870700_S124</name>
    <dbReference type="NCBI Taxonomy" id="2486262"/>
    <lineage>
        <taxon>Bacteria</taxon>
        <taxon>Bacillati</taxon>
        <taxon>Cyanobacteriota</taxon>
        <taxon>Cyanophyceae</taxon>
        <taxon>Oscillatoriophycideae</taxon>
        <taxon>Chroococcales</taxon>
        <taxon>Microcystaceae</taxon>
        <taxon>Microcystis</taxon>
    </lineage>
</organism>
<protein>
    <submittedName>
        <fullName evidence="1">Uncharacterized protein</fullName>
    </submittedName>
</protein>
<gene>
    <name evidence="1" type="ORF">EWV63_11895</name>
</gene>